<dbReference type="InterPro" id="IPR045670">
    <property type="entry name" value="DUF5916"/>
</dbReference>
<organism evidence="3 4">
    <name type="scientific">Arcticibacterium luteifluviistationis</name>
    <dbReference type="NCBI Taxonomy" id="1784714"/>
    <lineage>
        <taxon>Bacteria</taxon>
        <taxon>Pseudomonadati</taxon>
        <taxon>Bacteroidota</taxon>
        <taxon>Cytophagia</taxon>
        <taxon>Cytophagales</taxon>
        <taxon>Leadbetterellaceae</taxon>
        <taxon>Arcticibacterium</taxon>
    </lineage>
</organism>
<dbReference type="SUPFAM" id="SSF49344">
    <property type="entry name" value="CBD9-like"/>
    <property type="match status" value="1"/>
</dbReference>
<dbReference type="GO" id="GO:0030246">
    <property type="term" value="F:carbohydrate binding"/>
    <property type="evidence" value="ECO:0007669"/>
    <property type="project" value="InterPro"/>
</dbReference>
<evidence type="ECO:0000313" key="4">
    <source>
        <dbReference type="Proteomes" id="UP000249873"/>
    </source>
</evidence>
<dbReference type="CDD" id="cd09618">
    <property type="entry name" value="CBM9_like_2"/>
    <property type="match status" value="1"/>
</dbReference>
<dbReference type="Pfam" id="PF06452">
    <property type="entry name" value="CBM9_1"/>
    <property type="match status" value="1"/>
</dbReference>
<protein>
    <submittedName>
        <fullName evidence="3">Uncharacterized protein</fullName>
    </submittedName>
</protein>
<evidence type="ECO:0000313" key="3">
    <source>
        <dbReference type="EMBL" id="AWV99517.1"/>
    </source>
</evidence>
<dbReference type="GO" id="GO:0004553">
    <property type="term" value="F:hydrolase activity, hydrolyzing O-glycosyl compounds"/>
    <property type="evidence" value="ECO:0007669"/>
    <property type="project" value="InterPro"/>
</dbReference>
<reference evidence="3 4" key="1">
    <citation type="submission" date="2018-05" db="EMBL/GenBank/DDBJ databases">
        <title>Complete genome sequence of Arcticibacterium luteifluviistationis SM1504T, a cytophagaceae bacterium isolated from Arctic surface seawater.</title>
        <authorList>
            <person name="Li Y."/>
            <person name="Qin Q.-L."/>
        </authorList>
    </citation>
    <scope>NUCLEOTIDE SEQUENCE [LARGE SCALE GENOMIC DNA]</scope>
    <source>
        <strain evidence="3 4">SM1504</strain>
    </source>
</reference>
<keyword evidence="4" id="KW-1185">Reference proteome</keyword>
<dbReference type="Proteomes" id="UP000249873">
    <property type="component" value="Chromosome"/>
</dbReference>
<dbReference type="Gene3D" id="2.60.40.1190">
    <property type="match status" value="1"/>
</dbReference>
<gene>
    <name evidence="3" type="ORF">DJ013_15630</name>
</gene>
<proteinExistence type="predicted"/>
<name>A0A2Z4GEH1_9BACT</name>
<dbReference type="OrthoDB" id="9786766at2"/>
<sequence>MIVYSLINTNYCCRILVLLQKPYQRDLRFFLIALLQFPLLAVSQSAIHDPSDYFLKVYRSAEKIDVDGEANERVWAKGEVAGEFWQLFPRAEDKSEIKTNIRAAFDDDFVYFLIEAFDSTNTYVSQSLKRDASIGLNDGVAIILDPINKKSNGFVFSCTPYNVQSEYQYGTDYAGITYAWDNKWYSAVKRLDDRYVVEMAIPFKTLRYNAGNTEWGINILRSDLKSNQLSSWTNIPVQFSALDLGYLGTLQFDGALGEQKSNISIIPYAIAGGHGDSENSTVEGWSGFIPGNGKNDNHSFHLNAGFDAKVAINASLNLDFTINPDFSQVEVDQQVTNLTRYSILYPERRTFFLENSDLFSNFGSTTFKPFFSRSLGLDENANAIPILYGARLSGNVAKKVRVGVMNMQTLKSGDFAAQNYTAASVHQRIGARSLIKGYFLNREATGLTGEELNDDLSLYGRNAGLEVNLIDRNGVNQFWAGYHKSIKKGIDKENDFYQLGYSYSGRTYSGFIEWADFSKDYYADMGFINRIETHAQMGASYTAPDTLIRAGFKHLYNHNTFTLRPKDSKVVQVVFGLSNFMAFFDNNKLSDKYHSLTGGVYFKNTSGINVEYKIQEDNLLYYFPLPTNKPLAPGNYKYSNVSFNYLGDERKNFVINGGVMFGKYYNADIRQYNLSMLIRKQPYYSMMLSAQFNDLLFPMDYGRTKLWLIGPKLEATLTNKLFWTTFLQFNTQENNFNINSRIQYRYSPMSDFFLVYSDNYYSNSFVNKNRAIVLKFNYWFSL</sequence>
<dbReference type="KEGG" id="als:DJ013_15630"/>
<feature type="domain" description="Carbohydrate-binding" evidence="1">
    <location>
        <begin position="66"/>
        <end position="227"/>
    </location>
</feature>
<accession>A0A2Z4GEH1</accession>
<evidence type="ECO:0000259" key="1">
    <source>
        <dbReference type="Pfam" id="PF06452"/>
    </source>
</evidence>
<dbReference type="InterPro" id="IPR010502">
    <property type="entry name" value="Carb-bd_dom_fam9"/>
</dbReference>
<feature type="domain" description="DUF5916" evidence="2">
    <location>
        <begin position="294"/>
        <end position="376"/>
    </location>
</feature>
<dbReference type="EMBL" id="CP029480">
    <property type="protein sequence ID" value="AWV99517.1"/>
    <property type="molecule type" value="Genomic_DNA"/>
</dbReference>
<dbReference type="Pfam" id="PF19313">
    <property type="entry name" value="DUF5916"/>
    <property type="match status" value="1"/>
</dbReference>
<evidence type="ECO:0000259" key="2">
    <source>
        <dbReference type="Pfam" id="PF19313"/>
    </source>
</evidence>
<dbReference type="AlphaFoldDB" id="A0A2Z4GEH1"/>
<dbReference type="GO" id="GO:0016052">
    <property type="term" value="P:carbohydrate catabolic process"/>
    <property type="evidence" value="ECO:0007669"/>
    <property type="project" value="InterPro"/>
</dbReference>